<dbReference type="Gene3D" id="3.20.20.120">
    <property type="entry name" value="Enolase-like C-terminal domain"/>
    <property type="match status" value="1"/>
</dbReference>
<organism evidence="8 9">
    <name type="scientific">Liquorilactobacillus satsumensis DSM 16230 = JCM 12392</name>
    <dbReference type="NCBI Taxonomy" id="1423801"/>
    <lineage>
        <taxon>Bacteria</taxon>
        <taxon>Bacillati</taxon>
        <taxon>Bacillota</taxon>
        <taxon>Bacilli</taxon>
        <taxon>Lactobacillales</taxon>
        <taxon>Lactobacillaceae</taxon>
        <taxon>Liquorilactobacillus</taxon>
    </lineage>
</organism>
<dbReference type="InterPro" id="IPR010197">
    <property type="entry name" value="OSBS/NAAAR"/>
</dbReference>
<keyword evidence="3" id="KW-0460">Magnesium</keyword>
<dbReference type="Gene3D" id="3.30.390.10">
    <property type="entry name" value="Enolase-like, N-terminal domain"/>
    <property type="match status" value="1"/>
</dbReference>
<dbReference type="UniPathway" id="UPA01057">
    <property type="reaction ID" value="UER00165"/>
</dbReference>
<evidence type="ECO:0000259" key="7">
    <source>
        <dbReference type="SMART" id="SM00922"/>
    </source>
</evidence>
<evidence type="ECO:0000256" key="3">
    <source>
        <dbReference type="ARBA" id="ARBA00022842"/>
    </source>
</evidence>
<dbReference type="SUPFAM" id="SSF54826">
    <property type="entry name" value="Enolase N-terminal domain-like"/>
    <property type="match status" value="1"/>
</dbReference>
<gene>
    <name evidence="8" type="ORF">FD50_GL001772</name>
</gene>
<dbReference type="PROSITE" id="PS00909">
    <property type="entry name" value="MR_MLE_2"/>
    <property type="match status" value="1"/>
</dbReference>
<proteinExistence type="predicted"/>
<dbReference type="GO" id="GO:0043748">
    <property type="term" value="F:O-succinylbenzoate synthase activity"/>
    <property type="evidence" value="ECO:0007669"/>
    <property type="project" value="UniProtKB-EC"/>
</dbReference>
<dbReference type="PANTHER" id="PTHR48073">
    <property type="entry name" value="O-SUCCINYLBENZOATE SYNTHASE-RELATED"/>
    <property type="match status" value="1"/>
</dbReference>
<dbReference type="PANTHER" id="PTHR48073:SF5">
    <property type="entry name" value="O-SUCCINYLBENZOATE SYNTHASE"/>
    <property type="match status" value="1"/>
</dbReference>
<accession>A0A0R1UVH4</accession>
<dbReference type="SFLD" id="SFLDF00009">
    <property type="entry name" value="o-succinylbenzoate_synthase"/>
    <property type="match status" value="1"/>
</dbReference>
<dbReference type="Pfam" id="PF02746">
    <property type="entry name" value="MR_MLE_N"/>
    <property type="match status" value="1"/>
</dbReference>
<dbReference type="SFLD" id="SFLDG00180">
    <property type="entry name" value="muconate_cycloisomerase"/>
    <property type="match status" value="1"/>
</dbReference>
<evidence type="ECO:0000256" key="4">
    <source>
        <dbReference type="ARBA" id="ARBA00023239"/>
    </source>
</evidence>
<evidence type="ECO:0000256" key="1">
    <source>
        <dbReference type="ARBA" id="ARBA00001968"/>
    </source>
</evidence>
<dbReference type="InterPro" id="IPR013341">
    <property type="entry name" value="Mandelate_racemase_N_dom"/>
</dbReference>
<dbReference type="UniPathway" id="UPA00079"/>
<evidence type="ECO:0000313" key="9">
    <source>
        <dbReference type="Proteomes" id="UP000051166"/>
    </source>
</evidence>
<dbReference type="RefSeq" id="WP_056961577.1">
    <property type="nucleotide sequence ID" value="NZ_AZFQ01000053.1"/>
</dbReference>
<keyword evidence="4" id="KW-0456">Lyase</keyword>
<reference evidence="8 9" key="1">
    <citation type="journal article" date="2015" name="Genome Announc.">
        <title>Expanding the biotechnology potential of lactobacilli through comparative genomics of 213 strains and associated genera.</title>
        <authorList>
            <person name="Sun Z."/>
            <person name="Harris H.M."/>
            <person name="McCann A."/>
            <person name="Guo C."/>
            <person name="Argimon S."/>
            <person name="Zhang W."/>
            <person name="Yang X."/>
            <person name="Jeffery I.B."/>
            <person name="Cooney J.C."/>
            <person name="Kagawa T.F."/>
            <person name="Liu W."/>
            <person name="Song Y."/>
            <person name="Salvetti E."/>
            <person name="Wrobel A."/>
            <person name="Rasinkangas P."/>
            <person name="Parkhill J."/>
            <person name="Rea M.C."/>
            <person name="O'Sullivan O."/>
            <person name="Ritari J."/>
            <person name="Douillard F.P."/>
            <person name="Paul Ross R."/>
            <person name="Yang R."/>
            <person name="Briner A.E."/>
            <person name="Felis G.E."/>
            <person name="de Vos W.M."/>
            <person name="Barrangou R."/>
            <person name="Klaenhammer T.R."/>
            <person name="Caufield P.W."/>
            <person name="Cui Y."/>
            <person name="Zhang H."/>
            <person name="O'Toole P.W."/>
        </authorList>
    </citation>
    <scope>NUCLEOTIDE SEQUENCE [LARGE SCALE GENOMIC DNA]</scope>
    <source>
        <strain evidence="8 9">DSM 16230</strain>
    </source>
</reference>
<protein>
    <recommendedName>
        <fullName evidence="5 6">o-succinylbenzoate synthase</fullName>
        <ecNumber evidence="5 6">4.2.1.113</ecNumber>
    </recommendedName>
</protein>
<dbReference type="InterPro" id="IPR013342">
    <property type="entry name" value="Mandelate_racemase_C"/>
</dbReference>
<dbReference type="Pfam" id="PF13378">
    <property type="entry name" value="MR_MLE_C"/>
    <property type="match status" value="1"/>
</dbReference>
<dbReference type="GO" id="GO:0046872">
    <property type="term" value="F:metal ion binding"/>
    <property type="evidence" value="ECO:0007669"/>
    <property type="project" value="UniProtKB-KW"/>
</dbReference>
<dbReference type="OrthoDB" id="9774531at2"/>
<dbReference type="EMBL" id="AZFQ01000053">
    <property type="protein sequence ID" value="KRL97216.1"/>
    <property type="molecule type" value="Genomic_DNA"/>
</dbReference>
<dbReference type="InterPro" id="IPR018110">
    <property type="entry name" value="Mandel_Rmase/mucon_lact_enz_CS"/>
</dbReference>
<comment type="cofactor">
    <cofactor evidence="1">
        <name>a divalent metal cation</name>
        <dbReference type="ChEBI" id="CHEBI:60240"/>
    </cofactor>
</comment>
<dbReference type="InterPro" id="IPR029017">
    <property type="entry name" value="Enolase-like_N"/>
</dbReference>
<dbReference type="GO" id="GO:0016854">
    <property type="term" value="F:racemase and epimerase activity"/>
    <property type="evidence" value="ECO:0007669"/>
    <property type="project" value="UniProtKB-ARBA"/>
</dbReference>
<comment type="caution">
    <text evidence="8">The sequence shown here is derived from an EMBL/GenBank/DDBJ whole genome shotgun (WGS) entry which is preliminary data.</text>
</comment>
<keyword evidence="9" id="KW-1185">Reference proteome</keyword>
<dbReference type="InterPro" id="IPR036849">
    <property type="entry name" value="Enolase-like_C_sf"/>
</dbReference>
<dbReference type="PATRIC" id="fig|1423801.4.peg.1811"/>
<feature type="domain" description="Mandelate racemase/muconate lactonizing enzyme C-terminal" evidence="7">
    <location>
        <begin position="148"/>
        <end position="241"/>
    </location>
</feature>
<evidence type="ECO:0000256" key="6">
    <source>
        <dbReference type="NCBIfam" id="TIGR01928"/>
    </source>
</evidence>
<dbReference type="SFLD" id="SFLDS00001">
    <property type="entry name" value="Enolase"/>
    <property type="match status" value="1"/>
</dbReference>
<dbReference type="NCBIfam" id="TIGR01928">
    <property type="entry name" value="menC_lowGC_arch"/>
    <property type="match status" value="1"/>
</dbReference>
<evidence type="ECO:0000256" key="2">
    <source>
        <dbReference type="ARBA" id="ARBA00022723"/>
    </source>
</evidence>
<name>A0A0R1UVH4_9LACO</name>
<sequence length="375" mass="41658">MKIIDVRLLPYTLKLKYPFRSAHETATQRQITIVALRAADGQWGYGELEAFERPNYTPEFQAGARLFLQRFLIPSLKGRTFEQPEEMTTLFSKFQGNQMAKAALETAVWDLFAKQRQTSLAGLLGQKSGLEVRKQFAVGISLGAQKSGEILFQNVKTAVAAGYQRIKIKITTRTEAANCLPIFQQFPQVHFMLDANSAFTYEQAAVIFKNFTETTLTMLEQPLGVNDFTEHARLQSQLTVPLCLDENIFSIDDVKTAYQLKSCRAINLKLARVGGFTPALALIRFCLEHQLNVWCGGMLESGLGRTANLALASLAPLTFPGDLAPATQLYTNDTLTKSFELENGKLSLPEGNGLGVQLKANILKQLQAQPNLMKD</sequence>
<keyword evidence="2" id="KW-0479">Metal-binding</keyword>
<dbReference type="EC" id="4.2.1.113" evidence="5 6"/>
<dbReference type="SUPFAM" id="SSF51604">
    <property type="entry name" value="Enolase C-terminal domain-like"/>
    <property type="match status" value="1"/>
</dbReference>
<dbReference type="AlphaFoldDB" id="A0A0R1UVH4"/>
<evidence type="ECO:0000256" key="5">
    <source>
        <dbReference type="ARBA" id="ARBA00029491"/>
    </source>
</evidence>
<dbReference type="Proteomes" id="UP000051166">
    <property type="component" value="Unassembled WGS sequence"/>
</dbReference>
<dbReference type="InterPro" id="IPR029065">
    <property type="entry name" value="Enolase_C-like"/>
</dbReference>
<dbReference type="STRING" id="1423801.FD50_GL001772"/>
<dbReference type="GeneID" id="98309013"/>
<dbReference type="SMART" id="SM00922">
    <property type="entry name" value="MR_MLE"/>
    <property type="match status" value="1"/>
</dbReference>
<dbReference type="GO" id="GO:0009234">
    <property type="term" value="P:menaquinone biosynthetic process"/>
    <property type="evidence" value="ECO:0007669"/>
    <property type="project" value="UniProtKB-UniRule"/>
</dbReference>
<evidence type="ECO:0000313" key="8">
    <source>
        <dbReference type="EMBL" id="KRL97216.1"/>
    </source>
</evidence>
<dbReference type="GO" id="GO:0009063">
    <property type="term" value="P:amino acid catabolic process"/>
    <property type="evidence" value="ECO:0007669"/>
    <property type="project" value="InterPro"/>
</dbReference>